<evidence type="ECO:0000256" key="1">
    <source>
        <dbReference type="ARBA" id="ARBA00008279"/>
    </source>
</evidence>
<protein>
    <recommendedName>
        <fullName evidence="2 8">GTPase Der</fullName>
    </recommendedName>
    <alternativeName>
        <fullName evidence="7 8">GTP-binding protein EngA</fullName>
    </alternativeName>
</protein>
<dbReference type="PANTHER" id="PTHR43834">
    <property type="entry name" value="GTPASE DER"/>
    <property type="match status" value="1"/>
</dbReference>
<dbReference type="Pfam" id="PF01926">
    <property type="entry name" value="MMR_HSR1"/>
    <property type="match status" value="2"/>
</dbReference>
<comment type="subunit">
    <text evidence="8">Associates with the 50S ribosomal subunit.</text>
</comment>
<feature type="binding site" evidence="8">
    <location>
        <begin position="334"/>
        <end position="337"/>
    </location>
    <ligand>
        <name>GTP</name>
        <dbReference type="ChEBI" id="CHEBI:37565"/>
        <label>2</label>
    </ligand>
</feature>
<feature type="binding site" evidence="8">
    <location>
        <begin position="222"/>
        <end position="229"/>
    </location>
    <ligand>
        <name>GTP</name>
        <dbReference type="ChEBI" id="CHEBI:37565"/>
        <label>2</label>
    </ligand>
</feature>
<dbReference type="InterPro" id="IPR015946">
    <property type="entry name" value="KH_dom-like_a/b"/>
</dbReference>
<accession>A0A1E3H0Z5</accession>
<evidence type="ECO:0000256" key="5">
    <source>
        <dbReference type="ARBA" id="ARBA00022741"/>
    </source>
</evidence>
<dbReference type="InterPro" id="IPR006073">
    <property type="entry name" value="GTP-bd"/>
</dbReference>
<name>A0A1E3H0Z5_9HYPH</name>
<feature type="binding site" evidence="8">
    <location>
        <begin position="24"/>
        <end position="31"/>
    </location>
    <ligand>
        <name>GTP</name>
        <dbReference type="ChEBI" id="CHEBI:37565"/>
        <label>1</label>
    </ligand>
</feature>
<organism evidence="12 13">
    <name type="scientific">Methylobrevis pamukkalensis</name>
    <dbReference type="NCBI Taxonomy" id="1439726"/>
    <lineage>
        <taxon>Bacteria</taxon>
        <taxon>Pseudomonadati</taxon>
        <taxon>Pseudomonadota</taxon>
        <taxon>Alphaproteobacteria</taxon>
        <taxon>Hyphomicrobiales</taxon>
        <taxon>Pleomorphomonadaceae</taxon>
        <taxon>Methylobrevis</taxon>
    </lineage>
</organism>
<dbReference type="FunFam" id="3.40.50.300:FF:000057">
    <property type="entry name" value="GTPase Der"/>
    <property type="match status" value="1"/>
</dbReference>
<dbReference type="NCBIfam" id="TIGR03594">
    <property type="entry name" value="GTPase_EngA"/>
    <property type="match status" value="1"/>
</dbReference>
<evidence type="ECO:0000256" key="9">
    <source>
        <dbReference type="PROSITE-ProRule" id="PRU01049"/>
    </source>
</evidence>
<evidence type="ECO:0000256" key="3">
    <source>
        <dbReference type="ARBA" id="ARBA00022517"/>
    </source>
</evidence>
<feature type="domain" description="EngA-type G" evidence="11">
    <location>
        <begin position="18"/>
        <end position="182"/>
    </location>
</feature>
<dbReference type="EMBL" id="MCRJ01000088">
    <property type="protein sequence ID" value="ODN69486.1"/>
    <property type="molecule type" value="Genomic_DNA"/>
</dbReference>
<feature type="binding site" evidence="8">
    <location>
        <begin position="134"/>
        <end position="137"/>
    </location>
    <ligand>
        <name>GTP</name>
        <dbReference type="ChEBI" id="CHEBI:37565"/>
        <label>1</label>
    </ligand>
</feature>
<dbReference type="Pfam" id="PF14714">
    <property type="entry name" value="KH_dom-like"/>
    <property type="match status" value="1"/>
</dbReference>
<dbReference type="InterPro" id="IPR005225">
    <property type="entry name" value="Small_GTP-bd"/>
</dbReference>
<dbReference type="PANTHER" id="PTHR43834:SF6">
    <property type="entry name" value="GTPASE DER"/>
    <property type="match status" value="1"/>
</dbReference>
<evidence type="ECO:0000313" key="13">
    <source>
        <dbReference type="Proteomes" id="UP000094622"/>
    </source>
</evidence>
<keyword evidence="6 8" id="KW-0342">GTP-binding</keyword>
<feature type="domain" description="EngA-type G" evidence="11">
    <location>
        <begin position="216"/>
        <end position="391"/>
    </location>
</feature>
<evidence type="ECO:0000313" key="12">
    <source>
        <dbReference type="EMBL" id="ODN69486.1"/>
    </source>
</evidence>
<dbReference type="GO" id="GO:0005525">
    <property type="term" value="F:GTP binding"/>
    <property type="evidence" value="ECO:0007669"/>
    <property type="project" value="UniProtKB-UniRule"/>
</dbReference>
<gene>
    <name evidence="8 12" type="primary">der</name>
    <name evidence="12" type="ORF">A6302_03212</name>
</gene>
<dbReference type="PRINTS" id="PR00326">
    <property type="entry name" value="GTP1OBG"/>
</dbReference>
<dbReference type="InterPro" id="IPR031166">
    <property type="entry name" value="G_ENGA"/>
</dbReference>
<dbReference type="PIRSF" id="PIRSF006485">
    <property type="entry name" value="GTP-binding_EngA"/>
    <property type="match status" value="1"/>
</dbReference>
<dbReference type="InterPro" id="IPR032859">
    <property type="entry name" value="KH_dom-like"/>
</dbReference>
<evidence type="ECO:0000256" key="4">
    <source>
        <dbReference type="ARBA" id="ARBA00022737"/>
    </source>
</evidence>
<feature type="binding site" evidence="8">
    <location>
        <begin position="269"/>
        <end position="273"/>
    </location>
    <ligand>
        <name>GTP</name>
        <dbReference type="ChEBI" id="CHEBI:37565"/>
        <label>2</label>
    </ligand>
</feature>
<evidence type="ECO:0000256" key="10">
    <source>
        <dbReference type="RuleBase" id="RU004481"/>
    </source>
</evidence>
<dbReference type="PATRIC" id="fig|1439726.3.peg.3373"/>
<keyword evidence="5 8" id="KW-0547">Nucleotide-binding</keyword>
<evidence type="ECO:0000256" key="7">
    <source>
        <dbReference type="ARBA" id="ARBA00032345"/>
    </source>
</evidence>
<dbReference type="InterPro" id="IPR016484">
    <property type="entry name" value="GTPase_Der"/>
</dbReference>
<dbReference type="GO" id="GO:0042254">
    <property type="term" value="P:ribosome biogenesis"/>
    <property type="evidence" value="ECO:0007669"/>
    <property type="project" value="UniProtKB-KW"/>
</dbReference>
<keyword evidence="4 10" id="KW-0677">Repeat</keyword>
<dbReference type="FunFam" id="3.30.300.20:FF:000004">
    <property type="entry name" value="GTPase Der"/>
    <property type="match status" value="1"/>
</dbReference>
<keyword evidence="3 8" id="KW-0690">Ribosome biogenesis</keyword>
<dbReference type="PROSITE" id="PS51712">
    <property type="entry name" value="G_ENGA"/>
    <property type="match status" value="2"/>
</dbReference>
<dbReference type="AlphaFoldDB" id="A0A1E3H0Z5"/>
<comment type="similarity">
    <text evidence="1 8 9 10">Belongs to the TRAFAC class TrmE-Era-EngA-EngB-Septin-like GTPase superfamily. EngA (Der) GTPase family.</text>
</comment>
<evidence type="ECO:0000256" key="2">
    <source>
        <dbReference type="ARBA" id="ARBA00020953"/>
    </source>
</evidence>
<evidence type="ECO:0000259" key="11">
    <source>
        <dbReference type="PROSITE" id="PS51712"/>
    </source>
</evidence>
<dbReference type="CDD" id="cd01895">
    <property type="entry name" value="EngA2"/>
    <property type="match status" value="1"/>
</dbReference>
<sequence length="484" mass="53350">MGFRQSSAGPMDTEQMTPLVAIVGRPNVGKSTLFNRLVGKKLALVDDTPGVTRDRRMGEARLGDLRFRAMDTAGLEDADPASLAGRMRAQTEAALADADVILFVIDARAGVVQQDEHFADVARRSQRPVILVTNKAEGRAGEGGIYESFSLGLGDPVPISAEHGEGMADLYEALRQAFEKLGRDNPEEDDLIDEAITGVEIDEDGNTIGDDPLRPLRIAVAGRPNAGKSTLINALIGEERLLTGPEAGITRDAITVDWVWGGREVKLFDTAGMRRKARVQEKLEKLSVADGLRAVKFAEIVVVLLDATIPFEKQDLHIADLVIREGRGLVIGLNKWDLIEDRSAKLRELREEADRLLPQARGMPLVTLSGLTGQGLDRLMDACVKAYDLWNTRISTGRLNRWMSALIEHHPPPAVSGRRLKLRYMTQAKTRPPHFVVFCTRPDAVPESYQRYMVNGLRETFEMPGVPIRLHVKSSGDNPFDKKD</sequence>
<dbReference type="Gene3D" id="3.40.50.300">
    <property type="entry name" value="P-loop containing nucleotide triphosphate hydrolases"/>
    <property type="match status" value="2"/>
</dbReference>
<feature type="binding site" evidence="8">
    <location>
        <begin position="71"/>
        <end position="75"/>
    </location>
    <ligand>
        <name>GTP</name>
        <dbReference type="ChEBI" id="CHEBI:37565"/>
        <label>1</label>
    </ligand>
</feature>
<proteinExistence type="inferred from homology"/>
<reference evidence="12 13" key="1">
    <citation type="submission" date="2016-07" db="EMBL/GenBank/DDBJ databases">
        <title>Draft Genome Sequence of Methylobrevis pamukkalensis PK2.</title>
        <authorList>
            <person name="Vasilenko O.V."/>
            <person name="Doronina N.V."/>
            <person name="Shmareva M.N."/>
            <person name="Tarlachkov S.V."/>
            <person name="Mustakhimov I."/>
            <person name="Trotsenko Y.A."/>
        </authorList>
    </citation>
    <scope>NUCLEOTIDE SEQUENCE [LARGE SCALE GENOMIC DNA]</scope>
    <source>
        <strain evidence="12 13">PK2</strain>
    </source>
</reference>
<evidence type="ECO:0000256" key="8">
    <source>
        <dbReference type="HAMAP-Rule" id="MF_00195"/>
    </source>
</evidence>
<dbReference type="CDD" id="cd01894">
    <property type="entry name" value="EngA1"/>
    <property type="match status" value="1"/>
</dbReference>
<evidence type="ECO:0000256" key="6">
    <source>
        <dbReference type="ARBA" id="ARBA00023134"/>
    </source>
</evidence>
<dbReference type="NCBIfam" id="TIGR00231">
    <property type="entry name" value="small_GTP"/>
    <property type="match status" value="2"/>
</dbReference>
<comment type="caution">
    <text evidence="12">The sequence shown here is derived from an EMBL/GenBank/DDBJ whole genome shotgun (WGS) entry which is preliminary data.</text>
</comment>
<comment type="function">
    <text evidence="8 10">GTPase that plays an essential role in the late steps of ribosome biogenesis.</text>
</comment>
<dbReference type="SUPFAM" id="SSF52540">
    <property type="entry name" value="P-loop containing nucleoside triphosphate hydrolases"/>
    <property type="match status" value="2"/>
</dbReference>
<dbReference type="HAMAP" id="MF_00195">
    <property type="entry name" value="GTPase_Der"/>
    <property type="match status" value="1"/>
</dbReference>
<dbReference type="InterPro" id="IPR027417">
    <property type="entry name" value="P-loop_NTPase"/>
</dbReference>
<dbReference type="Proteomes" id="UP000094622">
    <property type="component" value="Unassembled WGS sequence"/>
</dbReference>
<dbReference type="Gene3D" id="3.30.300.20">
    <property type="match status" value="1"/>
</dbReference>
<keyword evidence="13" id="KW-1185">Reference proteome</keyword>